<gene>
    <name evidence="2" type="ORF">BDA99DRAFT_12438</name>
</gene>
<reference evidence="2" key="1">
    <citation type="journal article" date="2022" name="IScience">
        <title>Evolution of zygomycete secretomes and the origins of terrestrial fungal ecologies.</title>
        <authorList>
            <person name="Chang Y."/>
            <person name="Wang Y."/>
            <person name="Mondo S."/>
            <person name="Ahrendt S."/>
            <person name="Andreopoulos W."/>
            <person name="Barry K."/>
            <person name="Beard J."/>
            <person name="Benny G.L."/>
            <person name="Blankenship S."/>
            <person name="Bonito G."/>
            <person name="Cuomo C."/>
            <person name="Desiro A."/>
            <person name="Gervers K.A."/>
            <person name="Hundley H."/>
            <person name="Kuo A."/>
            <person name="LaButti K."/>
            <person name="Lang B.F."/>
            <person name="Lipzen A."/>
            <person name="O'Donnell K."/>
            <person name="Pangilinan J."/>
            <person name="Reynolds N."/>
            <person name="Sandor L."/>
            <person name="Smith M.E."/>
            <person name="Tsang A."/>
            <person name="Grigoriev I.V."/>
            <person name="Stajich J.E."/>
            <person name="Spatafora J.W."/>
        </authorList>
    </citation>
    <scope>NUCLEOTIDE SEQUENCE</scope>
    <source>
        <strain evidence="2">RSA 2281</strain>
    </source>
</reference>
<accession>A0AAD5KS21</accession>
<dbReference type="Proteomes" id="UP001209540">
    <property type="component" value="Unassembled WGS sequence"/>
</dbReference>
<feature type="compositionally biased region" description="Polar residues" evidence="1">
    <location>
        <begin position="364"/>
        <end position="374"/>
    </location>
</feature>
<dbReference type="EMBL" id="JAIXMP010000001">
    <property type="protein sequence ID" value="KAI9278644.1"/>
    <property type="molecule type" value="Genomic_DNA"/>
</dbReference>
<sequence>MQLKWLYSNKDGKQPMDSMNTYATLTSPPPPPPQQQQQQPGILPQLPIPMTDFSNAVMHFISALNYRPVPATNYVVEQPLPPTPNDSTPLYTLSSLTAIQQPQDYPYLSYPMTASSGDTQNDKTEGDTIYNSVKQEEKPKDYQVPTCQLAEQMANHLSESTMTMNEERELGSISTMTSNNMAATTITDETTDFSQAFVKREFPNDTPFDRPILASATYPVLSPSQQQHQQQQVTEDSLPQQNVNQVHNPPRQVVVEPPRTPPRRQNVDPPRTPPPQNNNELLSQQTIPPPPRTPPHQIIEPSSTPPRKPNNSISITTGADVDPLRIPSTQHVAAVKPPTTPPRKSMTIPRPSTPPPIRKDTERNPSLSTPQKTVLNPPRTPPCQNMDHFSHSPSPKQQQKIPRPRTPPRPESKARRISPTKNTTSPPKDNSFVATSNMTETTALRQDDKVLVNIKKPKPSPDVQNAVLPMKITEPIKSDNSNTIKPPKTPPFKPKKIIQQDSIESNKMDKEAKRSTQPTTTKRVARPKTPPRHMHMDIDQGDGLVSNNNSVESDSKPILPVAPPKTPPRVPKKRLPDPPPFTLDKNTMESNFSRKKQIIDSSLNGGLVSPSQSSLHTTAGTSPPTPTHANTTRRRQSRWGIRGDS</sequence>
<comment type="caution">
    <text evidence="2">The sequence shown here is derived from an EMBL/GenBank/DDBJ whole genome shotgun (WGS) entry which is preliminary data.</text>
</comment>
<feature type="compositionally biased region" description="Basic residues" evidence="1">
    <location>
        <begin position="523"/>
        <end position="533"/>
    </location>
</feature>
<feature type="region of interest" description="Disordered" evidence="1">
    <location>
        <begin position="221"/>
        <end position="645"/>
    </location>
</feature>
<evidence type="ECO:0000256" key="1">
    <source>
        <dbReference type="SAM" id="MobiDB-lite"/>
    </source>
</evidence>
<reference evidence="2" key="2">
    <citation type="submission" date="2023-02" db="EMBL/GenBank/DDBJ databases">
        <authorList>
            <consortium name="DOE Joint Genome Institute"/>
            <person name="Mondo S.J."/>
            <person name="Chang Y."/>
            <person name="Wang Y."/>
            <person name="Ahrendt S."/>
            <person name="Andreopoulos W."/>
            <person name="Barry K."/>
            <person name="Beard J."/>
            <person name="Benny G.L."/>
            <person name="Blankenship S."/>
            <person name="Bonito G."/>
            <person name="Cuomo C."/>
            <person name="Desiro A."/>
            <person name="Gervers K.A."/>
            <person name="Hundley H."/>
            <person name="Kuo A."/>
            <person name="LaButti K."/>
            <person name="Lang B.F."/>
            <person name="Lipzen A."/>
            <person name="O'Donnell K."/>
            <person name="Pangilinan J."/>
            <person name="Reynolds N."/>
            <person name="Sandor L."/>
            <person name="Smith M.W."/>
            <person name="Tsang A."/>
            <person name="Grigoriev I.V."/>
            <person name="Stajich J.E."/>
            <person name="Spatafora J.W."/>
        </authorList>
    </citation>
    <scope>NUCLEOTIDE SEQUENCE</scope>
    <source>
        <strain evidence="2">RSA 2281</strain>
    </source>
</reference>
<protein>
    <submittedName>
        <fullName evidence="2">Uncharacterized protein</fullName>
    </submittedName>
</protein>
<feature type="compositionally biased region" description="Polar residues" evidence="1">
    <location>
        <begin position="419"/>
        <end position="444"/>
    </location>
</feature>
<evidence type="ECO:0000313" key="2">
    <source>
        <dbReference type="EMBL" id="KAI9278644.1"/>
    </source>
</evidence>
<organism evidence="2 3">
    <name type="scientific">Phascolomyces articulosus</name>
    <dbReference type="NCBI Taxonomy" id="60185"/>
    <lineage>
        <taxon>Eukaryota</taxon>
        <taxon>Fungi</taxon>
        <taxon>Fungi incertae sedis</taxon>
        <taxon>Mucoromycota</taxon>
        <taxon>Mucoromycotina</taxon>
        <taxon>Mucoromycetes</taxon>
        <taxon>Mucorales</taxon>
        <taxon>Lichtheimiaceae</taxon>
        <taxon>Phascolomyces</taxon>
    </lineage>
</organism>
<feature type="compositionally biased region" description="Pro residues" evidence="1">
    <location>
        <begin position="560"/>
        <end position="569"/>
    </location>
</feature>
<evidence type="ECO:0000313" key="3">
    <source>
        <dbReference type="Proteomes" id="UP001209540"/>
    </source>
</evidence>
<name>A0AAD5KS21_9FUNG</name>
<keyword evidence="3" id="KW-1185">Reference proteome</keyword>
<feature type="region of interest" description="Disordered" evidence="1">
    <location>
        <begin position="1"/>
        <end position="44"/>
    </location>
</feature>
<feature type="compositionally biased region" description="Low complexity" evidence="1">
    <location>
        <begin position="35"/>
        <end position="44"/>
    </location>
</feature>
<dbReference type="AlphaFoldDB" id="A0AAD5KS21"/>
<feature type="compositionally biased region" description="Polar residues" evidence="1">
    <location>
        <begin position="599"/>
        <end position="630"/>
    </location>
</feature>
<feature type="compositionally biased region" description="Polar residues" evidence="1">
    <location>
        <begin position="233"/>
        <end position="247"/>
    </location>
</feature>
<feature type="compositionally biased region" description="Polar residues" evidence="1">
    <location>
        <begin position="17"/>
        <end position="26"/>
    </location>
</feature>
<proteinExistence type="predicted"/>
<feature type="compositionally biased region" description="Basic and acidic residues" evidence="1">
    <location>
        <begin position="504"/>
        <end position="514"/>
    </location>
</feature>
<feature type="compositionally biased region" description="Polar residues" evidence="1">
    <location>
        <begin position="391"/>
        <end position="400"/>
    </location>
</feature>